<protein>
    <submittedName>
        <fullName evidence="1">Uncharacterized protein</fullName>
    </submittedName>
</protein>
<sequence>MSFRADDPTVGLYWAFTIDDVSAQHAGHAAVREYRGAGETHFNVRVISPKFEGKTLVSRHRMVYDALSEELGSGLLALSIVA</sequence>
<proteinExistence type="predicted"/>
<evidence type="ECO:0000313" key="2">
    <source>
        <dbReference type="Proteomes" id="UP001057402"/>
    </source>
</evidence>
<reference evidence="2" key="1">
    <citation type="journal article" date="2023" name="Front. Plant Sci.">
        <title>Chromosomal-level genome assembly of Melastoma candidum provides insights into trichome evolution.</title>
        <authorList>
            <person name="Zhong Y."/>
            <person name="Wu W."/>
            <person name="Sun C."/>
            <person name="Zou P."/>
            <person name="Liu Y."/>
            <person name="Dai S."/>
            <person name="Zhou R."/>
        </authorList>
    </citation>
    <scope>NUCLEOTIDE SEQUENCE [LARGE SCALE GENOMIC DNA]</scope>
</reference>
<keyword evidence="2" id="KW-1185">Reference proteome</keyword>
<comment type="caution">
    <text evidence="1">The sequence shown here is derived from an EMBL/GenBank/DDBJ whole genome shotgun (WGS) entry which is preliminary data.</text>
</comment>
<dbReference type="EMBL" id="CM042885">
    <property type="protein sequence ID" value="KAI4365790.1"/>
    <property type="molecule type" value="Genomic_DNA"/>
</dbReference>
<gene>
    <name evidence="1" type="ORF">MLD38_021748</name>
</gene>
<evidence type="ECO:0000313" key="1">
    <source>
        <dbReference type="EMBL" id="KAI4365790.1"/>
    </source>
</evidence>
<organism evidence="1 2">
    <name type="scientific">Melastoma candidum</name>
    <dbReference type="NCBI Taxonomy" id="119954"/>
    <lineage>
        <taxon>Eukaryota</taxon>
        <taxon>Viridiplantae</taxon>
        <taxon>Streptophyta</taxon>
        <taxon>Embryophyta</taxon>
        <taxon>Tracheophyta</taxon>
        <taxon>Spermatophyta</taxon>
        <taxon>Magnoliopsida</taxon>
        <taxon>eudicotyledons</taxon>
        <taxon>Gunneridae</taxon>
        <taxon>Pentapetalae</taxon>
        <taxon>rosids</taxon>
        <taxon>malvids</taxon>
        <taxon>Myrtales</taxon>
        <taxon>Melastomataceae</taxon>
        <taxon>Melastomatoideae</taxon>
        <taxon>Melastomateae</taxon>
        <taxon>Melastoma</taxon>
    </lineage>
</organism>
<accession>A0ACB9QH91</accession>
<name>A0ACB9QH91_9MYRT</name>
<dbReference type="Proteomes" id="UP001057402">
    <property type="component" value="Chromosome 6"/>
</dbReference>